<dbReference type="STRING" id="1123500.GCA_000420365_00200"/>
<dbReference type="Pfam" id="PF00725">
    <property type="entry name" value="3HCDH"/>
    <property type="match status" value="1"/>
</dbReference>
<dbReference type="PATRIC" id="fig|1123500.6.peg.302"/>
<dbReference type="InterPro" id="IPR006108">
    <property type="entry name" value="3HC_DH_C"/>
</dbReference>
<proteinExistence type="predicted"/>
<dbReference type="SUPFAM" id="SSF51735">
    <property type="entry name" value="NAD(P)-binding Rossmann-fold domains"/>
    <property type="match status" value="1"/>
</dbReference>
<evidence type="ECO:0000259" key="9">
    <source>
        <dbReference type="Pfam" id="PF00725"/>
    </source>
</evidence>
<dbReference type="InterPro" id="IPR022694">
    <property type="entry name" value="3-OHacyl-CoA_DH"/>
</dbReference>
<dbReference type="GO" id="GO:0006635">
    <property type="term" value="P:fatty acid beta-oxidation"/>
    <property type="evidence" value="ECO:0007669"/>
    <property type="project" value="TreeGrafter"/>
</dbReference>
<keyword evidence="4" id="KW-0560">Oxidoreductase</keyword>
<dbReference type="InterPro" id="IPR052242">
    <property type="entry name" value="Mito_3-hydroxyacyl-CoA_DH"/>
</dbReference>
<dbReference type="GO" id="GO:0003857">
    <property type="term" value="F:(3S)-3-hydroxyacyl-CoA dehydrogenase (NAD+) activity"/>
    <property type="evidence" value="ECO:0007669"/>
    <property type="project" value="UniProtKB-EC"/>
</dbReference>
<accession>A0A0R2G892</accession>
<reference evidence="11 12" key="1">
    <citation type="journal article" date="2015" name="Genome Announc.">
        <title>Expanding the biotechnology potential of lactobacilli through comparative genomics of 213 strains and associated genera.</title>
        <authorList>
            <person name="Sun Z."/>
            <person name="Harris H.M."/>
            <person name="McCann A."/>
            <person name="Guo C."/>
            <person name="Argimon S."/>
            <person name="Zhang W."/>
            <person name="Yang X."/>
            <person name="Jeffery I.B."/>
            <person name="Cooney J.C."/>
            <person name="Kagawa T.F."/>
            <person name="Liu W."/>
            <person name="Song Y."/>
            <person name="Salvetti E."/>
            <person name="Wrobel A."/>
            <person name="Rasinkangas P."/>
            <person name="Parkhill J."/>
            <person name="Rea M.C."/>
            <person name="O'Sullivan O."/>
            <person name="Ritari J."/>
            <person name="Douillard F.P."/>
            <person name="Paul Ross R."/>
            <person name="Yang R."/>
            <person name="Briner A.E."/>
            <person name="Felis G.E."/>
            <person name="de Vos W.M."/>
            <person name="Barrangou R."/>
            <person name="Klaenhammer T.R."/>
            <person name="Caufield P.W."/>
            <person name="Cui Y."/>
            <person name="Zhang H."/>
            <person name="O'Toole P.W."/>
        </authorList>
    </citation>
    <scope>NUCLEOTIDE SEQUENCE [LARGE SCALE GENOMIC DNA]</scope>
    <source>
        <strain evidence="11 12">DSM 20190</strain>
    </source>
</reference>
<dbReference type="InterPro" id="IPR006176">
    <property type="entry name" value="3-OHacyl-CoA_DH_NAD-bd"/>
</dbReference>
<keyword evidence="3" id="KW-0276">Fatty acid metabolism</keyword>
<keyword evidence="12" id="KW-1185">Reference proteome</keyword>
<dbReference type="Proteomes" id="UP000051296">
    <property type="component" value="Unassembled WGS sequence"/>
</dbReference>
<dbReference type="InterPro" id="IPR008927">
    <property type="entry name" value="6-PGluconate_DH-like_C_sf"/>
</dbReference>
<feature type="domain" description="3-hydroxyacyl-CoA dehydrogenase NAD binding" evidence="10">
    <location>
        <begin position="8"/>
        <end position="186"/>
    </location>
</feature>
<evidence type="ECO:0000256" key="7">
    <source>
        <dbReference type="ARBA" id="ARBA00049556"/>
    </source>
</evidence>
<dbReference type="Pfam" id="PF02737">
    <property type="entry name" value="3HCDH_N"/>
    <property type="match status" value="1"/>
</dbReference>
<evidence type="ECO:0000256" key="4">
    <source>
        <dbReference type="ARBA" id="ARBA00023002"/>
    </source>
</evidence>
<evidence type="ECO:0000256" key="2">
    <source>
        <dbReference type="ARBA" id="ARBA00005086"/>
    </source>
</evidence>
<evidence type="ECO:0000313" key="12">
    <source>
        <dbReference type="Proteomes" id="UP000051296"/>
    </source>
</evidence>
<keyword evidence="5" id="KW-0520">NAD</keyword>
<gene>
    <name evidence="11" type="ORF">IV68_GL000303</name>
</gene>
<dbReference type="InParanoid" id="A0A0R2G892"/>
<comment type="pathway">
    <text evidence="2">Lipid metabolism; butanoate metabolism.</text>
</comment>
<dbReference type="AlphaFoldDB" id="A0A0R2G892"/>
<dbReference type="SUPFAM" id="SSF48179">
    <property type="entry name" value="6-phosphogluconate dehydrogenase C-terminal domain-like"/>
    <property type="match status" value="1"/>
</dbReference>
<dbReference type="PANTHER" id="PTHR43561">
    <property type="match status" value="1"/>
</dbReference>
<evidence type="ECO:0000259" key="10">
    <source>
        <dbReference type="Pfam" id="PF02737"/>
    </source>
</evidence>
<dbReference type="PIRSF" id="PIRSF000105">
    <property type="entry name" value="HCDH"/>
    <property type="match status" value="1"/>
</dbReference>
<comment type="caution">
    <text evidence="11">The sequence shown here is derived from an EMBL/GenBank/DDBJ whole genome shotgun (WGS) entry which is preliminary data.</text>
</comment>
<evidence type="ECO:0000256" key="6">
    <source>
        <dbReference type="ARBA" id="ARBA00023098"/>
    </source>
</evidence>
<evidence type="ECO:0000313" key="11">
    <source>
        <dbReference type="EMBL" id="KRN33500.1"/>
    </source>
</evidence>
<evidence type="ECO:0000256" key="3">
    <source>
        <dbReference type="ARBA" id="ARBA00022832"/>
    </source>
</evidence>
<evidence type="ECO:0000256" key="8">
    <source>
        <dbReference type="PIRSR" id="PIRSR000105-1"/>
    </source>
</evidence>
<dbReference type="Gene3D" id="3.40.50.720">
    <property type="entry name" value="NAD(P)-binding Rossmann-like Domain"/>
    <property type="match status" value="1"/>
</dbReference>
<comment type="catalytic activity">
    <reaction evidence="7">
        <text>a (3S)-3-hydroxyacyl-CoA + NAD(+) = a 3-oxoacyl-CoA + NADH + H(+)</text>
        <dbReference type="Rhea" id="RHEA:22432"/>
        <dbReference type="ChEBI" id="CHEBI:15378"/>
        <dbReference type="ChEBI" id="CHEBI:57318"/>
        <dbReference type="ChEBI" id="CHEBI:57540"/>
        <dbReference type="ChEBI" id="CHEBI:57945"/>
        <dbReference type="ChEBI" id="CHEBI:90726"/>
        <dbReference type="EC" id="1.1.1.35"/>
    </reaction>
</comment>
<organism evidence="11 12">
    <name type="scientific">Weissella halotolerans DSM 20190</name>
    <dbReference type="NCBI Taxonomy" id="1123500"/>
    <lineage>
        <taxon>Bacteria</taxon>
        <taxon>Bacillati</taxon>
        <taxon>Bacillota</taxon>
        <taxon>Bacilli</taxon>
        <taxon>Lactobacillales</taxon>
        <taxon>Lactobacillaceae</taxon>
        <taxon>Weissella</taxon>
    </lineage>
</organism>
<dbReference type="InterPro" id="IPR013328">
    <property type="entry name" value="6PGD_dom2"/>
</dbReference>
<name>A0A0R2G892_9LACO</name>
<dbReference type="PANTHER" id="PTHR43561:SF3">
    <property type="entry name" value="HYDROXYACYL-COENZYME A DEHYDROGENASE, MITOCHONDRIAL"/>
    <property type="match status" value="1"/>
</dbReference>
<feature type="domain" description="3-hydroxyacyl-CoA dehydrogenase C-terminal" evidence="9">
    <location>
        <begin position="190"/>
        <end position="283"/>
    </location>
</feature>
<dbReference type="EMBL" id="JQAX01000001">
    <property type="protein sequence ID" value="KRN33500.1"/>
    <property type="molecule type" value="Genomic_DNA"/>
</dbReference>
<evidence type="ECO:0000256" key="5">
    <source>
        <dbReference type="ARBA" id="ARBA00023027"/>
    </source>
</evidence>
<dbReference type="NCBIfam" id="NF006143">
    <property type="entry name" value="PRK08293.1"/>
    <property type="match status" value="1"/>
</dbReference>
<sequence length="295" mass="32585">MMMTYQNITLIGGGTLGSQIAYMAAYHGKEVTIWGRSEASLDRAKKRVARWQAAVQDYFHSSDAKAEEAKAHLTYTTNLKEALQGADLVIEALPENPQVKQDFYRQFAQLADPKTVIATNSSTMMPTKLADATGRPDKFLAYHFANTIWQGNTAEIMPGQKTAKDLPATFVELSKEIGMVPIMVNKEQPGYVLNSLLVPFLDAGTDLWVRGVADPQTIDKTWMIATASPQGPFGIMDTVGMKTVYEINRANPDEAHQAAAKKIKHMIDEGKLGVETGQGFYSYPNPAYRQADFLK</sequence>
<evidence type="ECO:0000256" key="1">
    <source>
        <dbReference type="ARBA" id="ARBA00005005"/>
    </source>
</evidence>
<feature type="site" description="Important for catalytic activity" evidence="8">
    <location>
        <position position="143"/>
    </location>
</feature>
<dbReference type="eggNOG" id="COG1250">
    <property type="taxonomic scope" value="Bacteria"/>
</dbReference>
<dbReference type="FunCoup" id="A0A0R2G892">
    <property type="interactions" value="159"/>
</dbReference>
<keyword evidence="6" id="KW-0443">Lipid metabolism</keyword>
<dbReference type="InterPro" id="IPR036291">
    <property type="entry name" value="NAD(P)-bd_dom_sf"/>
</dbReference>
<protein>
    <submittedName>
        <fullName evidence="11">3-hydroxybutyryl-CoA dehydrogenase</fullName>
    </submittedName>
</protein>
<dbReference type="GO" id="GO:0070403">
    <property type="term" value="F:NAD+ binding"/>
    <property type="evidence" value="ECO:0007669"/>
    <property type="project" value="InterPro"/>
</dbReference>
<dbReference type="Gene3D" id="1.10.1040.10">
    <property type="entry name" value="N-(1-d-carboxylethyl)-l-norvaline Dehydrogenase, domain 2"/>
    <property type="match status" value="1"/>
</dbReference>
<comment type="pathway">
    <text evidence="1">Lipid metabolism; fatty acid beta-oxidation.</text>
</comment>